<feature type="chain" id="PRO_5032386823" description="Carbohydrate-binding domain-containing protein" evidence="1">
    <location>
        <begin position="21"/>
        <end position="258"/>
    </location>
</feature>
<feature type="domain" description="Carbohydrate-binding" evidence="2">
    <location>
        <begin position="39"/>
        <end position="125"/>
    </location>
</feature>
<protein>
    <recommendedName>
        <fullName evidence="2">Carbohydrate-binding domain-containing protein</fullName>
    </recommendedName>
</protein>
<dbReference type="EMBL" id="VUNS01000002">
    <property type="protein sequence ID" value="MST96116.1"/>
    <property type="molecule type" value="Genomic_DNA"/>
</dbReference>
<dbReference type="GO" id="GO:0030246">
    <property type="term" value="F:carbohydrate binding"/>
    <property type="evidence" value="ECO:0007669"/>
    <property type="project" value="InterPro"/>
</dbReference>
<accession>A0A844FYE4</accession>
<proteinExistence type="predicted"/>
<dbReference type="CDD" id="cd09620">
    <property type="entry name" value="CBM9_like_3"/>
    <property type="match status" value="1"/>
</dbReference>
<comment type="caution">
    <text evidence="3">The sequence shown here is derived from an EMBL/GenBank/DDBJ whole genome shotgun (WGS) entry which is preliminary data.</text>
</comment>
<keyword evidence="4" id="KW-1185">Reference proteome</keyword>
<dbReference type="InterPro" id="IPR010502">
    <property type="entry name" value="Carb-bd_dom_fam9"/>
</dbReference>
<evidence type="ECO:0000313" key="4">
    <source>
        <dbReference type="Proteomes" id="UP000435649"/>
    </source>
</evidence>
<sequence length="258" mass="28182">MKIRLLFLLFAALVPAGLPAAAPAPPETGVPFRAGAIEIDGRPDDPGWKAAAVLKLDRPPLGEPAAAPVPFTEIRLAYDETTLYVAFVCRDDDIRPAAGPDGLLHTGDVAELFIDGTGDRRRFFELQFNPAGLLRGTEHFFTGTELRLDADGLWTEWDKVGERQDCILSGLRHAAGMLRDGEGRVCGWFVEAALPAEELLRRTGRGSFEAGKRLLANFVRYDYAAGKAEPDMVFWSATVSGRPHRSPGRFGTLLLLPR</sequence>
<dbReference type="GO" id="GO:0016052">
    <property type="term" value="P:carbohydrate catabolic process"/>
    <property type="evidence" value="ECO:0007669"/>
    <property type="project" value="InterPro"/>
</dbReference>
<dbReference type="GO" id="GO:0004553">
    <property type="term" value="F:hydrolase activity, hydrolyzing O-glycosyl compounds"/>
    <property type="evidence" value="ECO:0007669"/>
    <property type="project" value="InterPro"/>
</dbReference>
<keyword evidence="1" id="KW-0732">Signal</keyword>
<evidence type="ECO:0000313" key="3">
    <source>
        <dbReference type="EMBL" id="MST96116.1"/>
    </source>
</evidence>
<evidence type="ECO:0000256" key="1">
    <source>
        <dbReference type="SAM" id="SignalP"/>
    </source>
</evidence>
<feature type="signal peptide" evidence="1">
    <location>
        <begin position="1"/>
        <end position="20"/>
    </location>
</feature>
<reference evidence="3 4" key="1">
    <citation type="submission" date="2019-08" db="EMBL/GenBank/DDBJ databases">
        <title>In-depth cultivation of the pig gut microbiome towards novel bacterial diversity and tailored functional studies.</title>
        <authorList>
            <person name="Wylensek D."/>
            <person name="Hitch T.C.A."/>
            <person name="Clavel T."/>
        </authorList>
    </citation>
    <scope>NUCLEOTIDE SEQUENCE [LARGE SCALE GENOMIC DNA]</scope>
    <source>
        <strain evidence="3 4">BBE-744-WT-12</strain>
    </source>
</reference>
<dbReference type="AlphaFoldDB" id="A0A844FYE4"/>
<dbReference type="Pfam" id="PF06452">
    <property type="entry name" value="CBM9_1"/>
    <property type="match status" value="1"/>
</dbReference>
<name>A0A844FYE4_9BACT</name>
<organism evidence="3 4">
    <name type="scientific">Victivallis lenta</name>
    <dbReference type="NCBI Taxonomy" id="2606640"/>
    <lineage>
        <taxon>Bacteria</taxon>
        <taxon>Pseudomonadati</taxon>
        <taxon>Lentisphaerota</taxon>
        <taxon>Lentisphaeria</taxon>
        <taxon>Victivallales</taxon>
        <taxon>Victivallaceae</taxon>
        <taxon>Victivallis</taxon>
    </lineage>
</organism>
<gene>
    <name evidence="3" type="ORF">FYJ85_03535</name>
</gene>
<dbReference type="SUPFAM" id="SSF49344">
    <property type="entry name" value="CBD9-like"/>
    <property type="match status" value="1"/>
</dbReference>
<dbReference type="Proteomes" id="UP000435649">
    <property type="component" value="Unassembled WGS sequence"/>
</dbReference>
<dbReference type="Gene3D" id="2.60.40.1190">
    <property type="match status" value="1"/>
</dbReference>
<dbReference type="RefSeq" id="WP_154417008.1">
    <property type="nucleotide sequence ID" value="NZ_VUNS01000002.1"/>
</dbReference>
<evidence type="ECO:0000259" key="2">
    <source>
        <dbReference type="Pfam" id="PF06452"/>
    </source>
</evidence>